<evidence type="ECO:0000259" key="6">
    <source>
        <dbReference type="PROSITE" id="PS50255"/>
    </source>
</evidence>
<dbReference type="Pfam" id="PF00173">
    <property type="entry name" value="Cyt-b5"/>
    <property type="match status" value="1"/>
</dbReference>
<dbReference type="STRING" id="698492.A0A0E9NAH3"/>
<dbReference type="GO" id="GO:0046872">
    <property type="term" value="F:metal ion binding"/>
    <property type="evidence" value="ECO:0007669"/>
    <property type="project" value="UniProtKB-UniRule"/>
</dbReference>
<evidence type="ECO:0000313" key="8">
    <source>
        <dbReference type="Proteomes" id="UP000033140"/>
    </source>
</evidence>
<dbReference type="Gene3D" id="3.10.120.10">
    <property type="entry name" value="Cytochrome b5-like heme/steroid binding domain"/>
    <property type="match status" value="1"/>
</dbReference>
<organism evidence="7 8">
    <name type="scientific">Saitoella complicata (strain BCRC 22490 / CBS 7301 / JCM 7358 / NBRC 10748 / NRRL Y-17804)</name>
    <dbReference type="NCBI Taxonomy" id="698492"/>
    <lineage>
        <taxon>Eukaryota</taxon>
        <taxon>Fungi</taxon>
        <taxon>Dikarya</taxon>
        <taxon>Ascomycota</taxon>
        <taxon>Taphrinomycotina</taxon>
        <taxon>Taphrinomycotina incertae sedis</taxon>
        <taxon>Saitoella</taxon>
    </lineage>
</organism>
<reference evidence="7 8" key="2">
    <citation type="journal article" date="2014" name="J. Gen. Appl. Microbiol.">
        <title>The early diverging ascomycetous budding yeast Saitoella complicata has three histone deacetylases belonging to the Clr6, Hos2, and Rpd3 lineages.</title>
        <authorList>
            <person name="Nishida H."/>
            <person name="Matsumoto T."/>
            <person name="Kondo S."/>
            <person name="Hamamoto M."/>
            <person name="Yoshikawa H."/>
        </authorList>
    </citation>
    <scope>NUCLEOTIDE SEQUENCE [LARGE SCALE GENOMIC DNA]</scope>
    <source>
        <strain evidence="7 8">NRRL Y-17804</strain>
    </source>
</reference>
<dbReference type="GO" id="GO:0020037">
    <property type="term" value="F:heme binding"/>
    <property type="evidence" value="ECO:0007669"/>
    <property type="project" value="UniProtKB-UniRule"/>
</dbReference>
<dbReference type="SMART" id="SM01117">
    <property type="entry name" value="Cyt-b5"/>
    <property type="match status" value="1"/>
</dbReference>
<dbReference type="EMBL" id="BACD03000005">
    <property type="protein sequence ID" value="GAO46711.1"/>
    <property type="molecule type" value="Genomic_DNA"/>
</dbReference>
<name>A0A0E9NAH3_SAICN</name>
<comment type="caution">
    <text evidence="7">The sequence shown here is derived from an EMBL/GenBank/DDBJ whole genome shotgun (WGS) entry which is preliminary data.</text>
</comment>
<evidence type="ECO:0000256" key="5">
    <source>
        <dbReference type="RuleBase" id="RU362121"/>
    </source>
</evidence>
<reference evidence="7 8" key="1">
    <citation type="journal article" date="2011" name="J. Gen. Appl. Microbiol.">
        <title>Draft genome sequencing of the enigmatic yeast Saitoella complicata.</title>
        <authorList>
            <person name="Nishida H."/>
            <person name="Hamamoto M."/>
            <person name="Sugiyama J."/>
        </authorList>
    </citation>
    <scope>NUCLEOTIDE SEQUENCE [LARGE SCALE GENOMIC DNA]</scope>
    <source>
        <strain evidence="7 8">NRRL Y-17804</strain>
    </source>
</reference>
<evidence type="ECO:0000313" key="7">
    <source>
        <dbReference type="EMBL" id="GAO46711.1"/>
    </source>
</evidence>
<dbReference type="InterPro" id="IPR001199">
    <property type="entry name" value="Cyt_B5-like_heme/steroid-bd"/>
</dbReference>
<protein>
    <recommendedName>
        <fullName evidence="6">Cytochrome b5 heme-binding domain-containing protein</fullName>
    </recommendedName>
</protein>
<proteinExistence type="inferred from homology"/>
<evidence type="ECO:0000256" key="1">
    <source>
        <dbReference type="ARBA" id="ARBA00022617"/>
    </source>
</evidence>
<evidence type="ECO:0000256" key="2">
    <source>
        <dbReference type="ARBA" id="ARBA00022723"/>
    </source>
</evidence>
<dbReference type="InterPro" id="IPR036400">
    <property type="entry name" value="Cyt_B5-like_heme/steroid_sf"/>
</dbReference>
<sequence length="199" mass="22603">MVRLLLFFPTVQLPDHELLTIDSAAASREMKSSKRVTRSIYTNNCNCCRWCSSRHLIAGMLFIQNSYSHPLRIYIMGWIQAAVSIYTQPVASLPLANRDADVNGLFIPPDEVVKHTSAEAGGIWLVIEDSVYDVTDFLTAHPGGPEILENFGGQNCTWQFWKFHNKSHLAEWSERLRIGWTNPPTPKYLPPRNLMAKCI</sequence>
<evidence type="ECO:0000256" key="4">
    <source>
        <dbReference type="ARBA" id="ARBA00038168"/>
    </source>
</evidence>
<dbReference type="PROSITE" id="PS00191">
    <property type="entry name" value="CYTOCHROME_B5_1"/>
    <property type="match status" value="1"/>
</dbReference>
<dbReference type="InterPro" id="IPR018506">
    <property type="entry name" value="Cyt_B5_heme-BS"/>
</dbReference>
<keyword evidence="1 5" id="KW-0349">Heme</keyword>
<reference evidence="7 8" key="3">
    <citation type="journal article" date="2015" name="Genome Announc.">
        <title>Draft Genome Sequence of the Archiascomycetous Yeast Saitoella complicata.</title>
        <authorList>
            <person name="Yamauchi K."/>
            <person name="Kondo S."/>
            <person name="Hamamoto M."/>
            <person name="Takahashi Y."/>
            <person name="Ogura Y."/>
            <person name="Hayashi T."/>
            <person name="Nishida H."/>
        </authorList>
    </citation>
    <scope>NUCLEOTIDE SEQUENCE [LARGE SCALE GENOMIC DNA]</scope>
    <source>
        <strain evidence="7 8">NRRL Y-17804</strain>
    </source>
</reference>
<dbReference type="AlphaFoldDB" id="A0A0E9NAH3"/>
<gene>
    <name evidence="7" type="ORF">G7K_0934-t1</name>
</gene>
<feature type="domain" description="Cytochrome b5 heme-binding" evidence="6">
    <location>
        <begin position="104"/>
        <end position="182"/>
    </location>
</feature>
<keyword evidence="2 5" id="KW-0479">Metal-binding</keyword>
<dbReference type="InterPro" id="IPR050668">
    <property type="entry name" value="Cytochrome_b5"/>
</dbReference>
<dbReference type="PANTHER" id="PTHR19359:SF95">
    <property type="entry name" value="CYTOCHROME B5 TYPE B"/>
    <property type="match status" value="1"/>
</dbReference>
<accession>A0A0E9NAH3</accession>
<dbReference type="SUPFAM" id="SSF55856">
    <property type="entry name" value="Cytochrome b5-like heme/steroid binding domain"/>
    <property type="match status" value="1"/>
</dbReference>
<dbReference type="Proteomes" id="UP000033140">
    <property type="component" value="Unassembled WGS sequence"/>
</dbReference>
<comment type="similarity">
    <text evidence="4 5">Belongs to the cytochrome b5 family.</text>
</comment>
<dbReference type="PANTHER" id="PTHR19359">
    <property type="entry name" value="CYTOCHROME B5"/>
    <property type="match status" value="1"/>
</dbReference>
<dbReference type="PROSITE" id="PS50255">
    <property type="entry name" value="CYTOCHROME_B5_2"/>
    <property type="match status" value="1"/>
</dbReference>
<dbReference type="GO" id="GO:0016020">
    <property type="term" value="C:membrane"/>
    <property type="evidence" value="ECO:0007669"/>
    <property type="project" value="TreeGrafter"/>
</dbReference>
<keyword evidence="8" id="KW-1185">Reference proteome</keyword>
<evidence type="ECO:0000256" key="3">
    <source>
        <dbReference type="ARBA" id="ARBA00023004"/>
    </source>
</evidence>
<keyword evidence="3 5" id="KW-0408">Iron</keyword>